<proteinExistence type="predicted"/>
<reference evidence="1 2" key="1">
    <citation type="journal article" date="2019" name="Int. J. Syst. Evol. Microbiol.">
        <title>The Global Catalogue of Microorganisms (GCM) 10K type strain sequencing project: providing services to taxonomists for standard genome sequencing and annotation.</title>
        <authorList>
            <consortium name="The Broad Institute Genomics Platform"/>
            <consortium name="The Broad Institute Genome Sequencing Center for Infectious Disease"/>
            <person name="Wu L."/>
            <person name="Ma J."/>
        </authorList>
    </citation>
    <scope>NUCLEOTIDE SEQUENCE [LARGE SCALE GENOMIC DNA]</scope>
    <source>
        <strain evidence="1 2">JCM 13929</strain>
    </source>
</reference>
<protein>
    <submittedName>
        <fullName evidence="1">Uncharacterized protein</fullName>
    </submittedName>
</protein>
<accession>A0ABN2H5M8</accession>
<gene>
    <name evidence="1" type="ORF">GCM10009733_093630</name>
</gene>
<organism evidence="1 2">
    <name type="scientific">Nonomuraea maheshkhaliensis</name>
    <dbReference type="NCBI Taxonomy" id="419590"/>
    <lineage>
        <taxon>Bacteria</taxon>
        <taxon>Bacillati</taxon>
        <taxon>Actinomycetota</taxon>
        <taxon>Actinomycetes</taxon>
        <taxon>Streptosporangiales</taxon>
        <taxon>Streptosporangiaceae</taxon>
        <taxon>Nonomuraea</taxon>
    </lineage>
</organism>
<dbReference type="EMBL" id="BAAAMU010000129">
    <property type="protein sequence ID" value="GAA1682332.1"/>
    <property type="molecule type" value="Genomic_DNA"/>
</dbReference>
<comment type="caution">
    <text evidence="1">The sequence shown here is derived from an EMBL/GenBank/DDBJ whole genome shotgun (WGS) entry which is preliminary data.</text>
</comment>
<evidence type="ECO:0000313" key="2">
    <source>
        <dbReference type="Proteomes" id="UP001500064"/>
    </source>
</evidence>
<dbReference type="Proteomes" id="UP001500064">
    <property type="component" value="Unassembled WGS sequence"/>
</dbReference>
<evidence type="ECO:0000313" key="1">
    <source>
        <dbReference type="EMBL" id="GAA1682332.1"/>
    </source>
</evidence>
<sequence>MAVKCLGVERVAGPQPAAYQWEIHVHAADRERDAERPEGRGGRWCVLRVASAEIVGGASYDEAPHGGIVTCSTR</sequence>
<keyword evidence="2" id="KW-1185">Reference proteome</keyword>
<name>A0ABN2H5M8_9ACTN</name>